<dbReference type="Proteomes" id="UP000265520">
    <property type="component" value="Unassembled WGS sequence"/>
</dbReference>
<feature type="region of interest" description="Disordered" evidence="2">
    <location>
        <begin position="1"/>
        <end position="20"/>
    </location>
</feature>
<feature type="non-terminal residue" evidence="4">
    <location>
        <position position="1"/>
    </location>
</feature>
<feature type="domain" description="CCHC-type" evidence="3">
    <location>
        <begin position="23"/>
        <end position="38"/>
    </location>
</feature>
<protein>
    <recommendedName>
        <fullName evidence="3">CCHC-type domain-containing protein</fullName>
    </recommendedName>
</protein>
<evidence type="ECO:0000259" key="3">
    <source>
        <dbReference type="PROSITE" id="PS50158"/>
    </source>
</evidence>
<proteinExistence type="predicted"/>
<dbReference type="Gene3D" id="4.10.60.10">
    <property type="entry name" value="Zinc finger, CCHC-type"/>
    <property type="match status" value="1"/>
</dbReference>
<keyword evidence="1" id="KW-0479">Metal-binding</keyword>
<dbReference type="Pfam" id="PF00098">
    <property type="entry name" value="zf-CCHC"/>
    <property type="match status" value="1"/>
</dbReference>
<keyword evidence="1" id="KW-0862">Zinc</keyword>
<keyword evidence="1" id="KW-0863">Zinc-finger</keyword>
<evidence type="ECO:0000256" key="2">
    <source>
        <dbReference type="SAM" id="MobiDB-lite"/>
    </source>
</evidence>
<dbReference type="GO" id="GO:0008270">
    <property type="term" value="F:zinc ion binding"/>
    <property type="evidence" value="ECO:0007669"/>
    <property type="project" value="UniProtKB-KW"/>
</dbReference>
<dbReference type="AlphaFoldDB" id="A0A392TW80"/>
<dbReference type="GO" id="GO:0003676">
    <property type="term" value="F:nucleic acid binding"/>
    <property type="evidence" value="ECO:0007669"/>
    <property type="project" value="InterPro"/>
</dbReference>
<sequence>PYDNKGKKVAESSGGRKKNVGQCYKCGEMSHKSYECPRKEDKCFNCGSGDIGLMCAKRR</sequence>
<dbReference type="EMBL" id="LXQA010654542">
    <property type="protein sequence ID" value="MCI64376.1"/>
    <property type="molecule type" value="Genomic_DNA"/>
</dbReference>
<name>A0A392TW80_9FABA</name>
<dbReference type="InterPro" id="IPR036875">
    <property type="entry name" value="Znf_CCHC_sf"/>
</dbReference>
<reference evidence="4 5" key="1">
    <citation type="journal article" date="2018" name="Front. Plant Sci.">
        <title>Red Clover (Trifolium pratense) and Zigzag Clover (T. medium) - A Picture of Genomic Similarities and Differences.</title>
        <authorList>
            <person name="Dluhosova J."/>
            <person name="Istvanek J."/>
            <person name="Nedelnik J."/>
            <person name="Repkova J."/>
        </authorList>
    </citation>
    <scope>NUCLEOTIDE SEQUENCE [LARGE SCALE GENOMIC DNA]</scope>
    <source>
        <strain evidence="5">cv. 10/8</strain>
        <tissue evidence="4">Leaf</tissue>
    </source>
</reference>
<evidence type="ECO:0000313" key="5">
    <source>
        <dbReference type="Proteomes" id="UP000265520"/>
    </source>
</evidence>
<dbReference type="SUPFAM" id="SSF57756">
    <property type="entry name" value="Retrovirus zinc finger-like domains"/>
    <property type="match status" value="1"/>
</dbReference>
<evidence type="ECO:0000256" key="1">
    <source>
        <dbReference type="PROSITE-ProRule" id="PRU00047"/>
    </source>
</evidence>
<dbReference type="PROSITE" id="PS50158">
    <property type="entry name" value="ZF_CCHC"/>
    <property type="match status" value="1"/>
</dbReference>
<dbReference type="InterPro" id="IPR001878">
    <property type="entry name" value="Znf_CCHC"/>
</dbReference>
<feature type="compositionally biased region" description="Basic and acidic residues" evidence="2">
    <location>
        <begin position="1"/>
        <end position="10"/>
    </location>
</feature>
<accession>A0A392TW80</accession>
<organism evidence="4 5">
    <name type="scientific">Trifolium medium</name>
    <dbReference type="NCBI Taxonomy" id="97028"/>
    <lineage>
        <taxon>Eukaryota</taxon>
        <taxon>Viridiplantae</taxon>
        <taxon>Streptophyta</taxon>
        <taxon>Embryophyta</taxon>
        <taxon>Tracheophyta</taxon>
        <taxon>Spermatophyta</taxon>
        <taxon>Magnoliopsida</taxon>
        <taxon>eudicotyledons</taxon>
        <taxon>Gunneridae</taxon>
        <taxon>Pentapetalae</taxon>
        <taxon>rosids</taxon>
        <taxon>fabids</taxon>
        <taxon>Fabales</taxon>
        <taxon>Fabaceae</taxon>
        <taxon>Papilionoideae</taxon>
        <taxon>50 kb inversion clade</taxon>
        <taxon>NPAAA clade</taxon>
        <taxon>Hologalegina</taxon>
        <taxon>IRL clade</taxon>
        <taxon>Trifolieae</taxon>
        <taxon>Trifolium</taxon>
    </lineage>
</organism>
<comment type="caution">
    <text evidence="4">The sequence shown here is derived from an EMBL/GenBank/DDBJ whole genome shotgun (WGS) entry which is preliminary data.</text>
</comment>
<keyword evidence="5" id="KW-1185">Reference proteome</keyword>
<evidence type="ECO:0000313" key="4">
    <source>
        <dbReference type="EMBL" id="MCI64376.1"/>
    </source>
</evidence>